<organism evidence="1 2">
    <name type="scientific">Tenacibaculum aiptasiae</name>
    <dbReference type="NCBI Taxonomy" id="426481"/>
    <lineage>
        <taxon>Bacteria</taxon>
        <taxon>Pseudomonadati</taxon>
        <taxon>Bacteroidota</taxon>
        <taxon>Flavobacteriia</taxon>
        <taxon>Flavobacteriales</taxon>
        <taxon>Flavobacteriaceae</taxon>
        <taxon>Tenacibaculum</taxon>
    </lineage>
</organism>
<dbReference type="Proteomes" id="UP000467305">
    <property type="component" value="Unassembled WGS sequence"/>
</dbReference>
<dbReference type="OrthoDB" id="5951953at2"/>
<gene>
    <name evidence="1" type="ORF">F7018_13070</name>
</gene>
<keyword evidence="2" id="KW-1185">Reference proteome</keyword>
<reference evidence="1 2" key="1">
    <citation type="submission" date="2019-09" db="EMBL/GenBank/DDBJ databases">
        <authorList>
            <person name="Cao W.R."/>
        </authorList>
    </citation>
    <scope>NUCLEOTIDE SEQUENCE [LARGE SCALE GENOMIC DNA]</scope>
    <source>
        <strain evidence="2">a4</strain>
    </source>
</reference>
<evidence type="ECO:0000313" key="2">
    <source>
        <dbReference type="Proteomes" id="UP000467305"/>
    </source>
</evidence>
<dbReference type="RefSeq" id="WP_150900507.1">
    <property type="nucleotide sequence ID" value="NZ_WAAU01000024.1"/>
</dbReference>
<protein>
    <recommendedName>
        <fullName evidence="3">DUF2846 domain-containing protein</fullName>
    </recommendedName>
</protein>
<proteinExistence type="predicted"/>
<comment type="caution">
    <text evidence="1">The sequence shown here is derived from an EMBL/GenBank/DDBJ whole genome shotgun (WGS) entry which is preliminary data.</text>
</comment>
<name>A0A7J5AD52_9FLAO</name>
<dbReference type="EMBL" id="WAAU01000024">
    <property type="protein sequence ID" value="KAB1155398.1"/>
    <property type="molecule type" value="Genomic_DNA"/>
</dbReference>
<evidence type="ECO:0000313" key="1">
    <source>
        <dbReference type="EMBL" id="KAB1155398.1"/>
    </source>
</evidence>
<evidence type="ECO:0008006" key="3">
    <source>
        <dbReference type="Google" id="ProtNLM"/>
    </source>
</evidence>
<accession>A0A7J5AD52</accession>
<dbReference type="AlphaFoldDB" id="A0A7J5AD52"/>
<sequence length="186" mass="21541">MKKNILLLIALITSLYSYSQIKSDKITPPQEGKSVIYFLRTTSLGALMNIRYFNNGEYLGRFKGRNYIRYECDPGKTYFWIKAENIDVLEATLEPNKIYLVETNAVMGAFSAGAKFKIVDFNSKKQIKRINKLLAKKDAKKFSDEELNKQREKMEKTIQKSMKKVRSKMKKGKFKTLTGTMNYTAE</sequence>